<name>U4TLJ5_9LACO</name>
<dbReference type="GO" id="GO:0003677">
    <property type="term" value="F:DNA binding"/>
    <property type="evidence" value="ECO:0007669"/>
    <property type="project" value="InterPro"/>
</dbReference>
<dbReference type="InterPro" id="IPR038709">
    <property type="entry name" value="RpoN_core-bd_sf"/>
</dbReference>
<keyword evidence="3" id="KW-1185">Reference proteome</keyword>
<dbReference type="PANTHER" id="PTHR32248:SF4">
    <property type="entry name" value="RNA POLYMERASE SIGMA-54 FACTOR"/>
    <property type="match status" value="1"/>
</dbReference>
<proteinExistence type="predicted"/>
<dbReference type="GO" id="GO:0001216">
    <property type="term" value="F:DNA-binding transcription activator activity"/>
    <property type="evidence" value="ECO:0007669"/>
    <property type="project" value="InterPro"/>
</dbReference>
<protein>
    <recommendedName>
        <fullName evidence="1">RNA polymerase sigma factor 54 core-binding domain-containing protein</fullName>
    </recommendedName>
</protein>
<evidence type="ECO:0000313" key="2">
    <source>
        <dbReference type="EMBL" id="ERL65074.1"/>
    </source>
</evidence>
<accession>U4TLJ5</accession>
<reference evidence="3" key="1">
    <citation type="journal article" date="2013" name="Genome Announc.">
        <title>Whole-Genome Sequencing of Lactobacillus shenzhenensis Strain LY-73T.</title>
        <authorList>
            <person name="Lin Z."/>
            <person name="Liu Z."/>
            <person name="Yang R."/>
            <person name="Zou Y."/>
            <person name="Wan D."/>
            <person name="Chen J."/>
            <person name="Guo M."/>
            <person name="Zhao J."/>
            <person name="Fang C."/>
            <person name="Yang R."/>
            <person name="Liu F."/>
        </authorList>
    </citation>
    <scope>NUCLEOTIDE SEQUENCE [LARGE SCALE GENOMIC DNA]</scope>
    <source>
        <strain evidence="3">LY-73</strain>
    </source>
</reference>
<dbReference type="InterPro" id="IPR007046">
    <property type="entry name" value="RNA_pol_sigma_54_core-bd"/>
</dbReference>
<dbReference type="Pfam" id="PF04963">
    <property type="entry name" value="Sigma54_CBD"/>
    <property type="match status" value="1"/>
</dbReference>
<evidence type="ECO:0000313" key="3">
    <source>
        <dbReference type="Proteomes" id="UP000030647"/>
    </source>
</evidence>
<feature type="domain" description="RNA polymerase sigma factor 54 core-binding" evidence="1">
    <location>
        <begin position="75"/>
        <end position="255"/>
    </location>
</feature>
<dbReference type="OrthoDB" id="9814402at2"/>
<gene>
    <name evidence="2" type="ORF">L248_3012</name>
</gene>
<dbReference type="AlphaFoldDB" id="U4TLJ5"/>
<dbReference type="Proteomes" id="UP000030647">
    <property type="component" value="Unassembled WGS sequence"/>
</dbReference>
<dbReference type="HOGENOM" id="CLU_020569_1_0_9"/>
<sequence>MTMNQGFSLNQTQTQRLALTQGMRQAIAMLRLDALDLQDYLENISMENPLMNIKMPLMQPVASRPTGTGESYQIRDTHGSLFAYLLDQVHLTMRKTPLRALVVYLINQLEPSGYLPLTDDQILQQVAVSPVMLMDAKTLLQQLDPPGVGAHDLQECLLLQTENDPDAVPAAASILRDHFQALKDHRWTAIQKKLGLNDTEFGGAMTYIRSLSANPGLPYNHTQTSYVIPELRVTSQDGKLSLTLIRHNQPQVVFAQETYDPAEAIHRC</sequence>
<evidence type="ECO:0000259" key="1">
    <source>
        <dbReference type="Pfam" id="PF04963"/>
    </source>
</evidence>
<dbReference type="Pfam" id="PF00309">
    <property type="entry name" value="Sigma54_AID"/>
    <property type="match status" value="1"/>
</dbReference>
<dbReference type="eggNOG" id="COG1508">
    <property type="taxonomic scope" value="Bacteria"/>
</dbReference>
<dbReference type="GO" id="GO:0006352">
    <property type="term" value="P:DNA-templated transcription initiation"/>
    <property type="evidence" value="ECO:0007669"/>
    <property type="project" value="InterPro"/>
</dbReference>
<dbReference type="Gene3D" id="1.10.10.1330">
    <property type="entry name" value="RNA polymerase sigma-54 factor, core-binding domain"/>
    <property type="match status" value="1"/>
</dbReference>
<dbReference type="InterPro" id="IPR000394">
    <property type="entry name" value="RNA_pol_sigma_54"/>
</dbReference>
<dbReference type="RefSeq" id="WP_022529597.1">
    <property type="nucleotide sequence ID" value="NZ_KI271589.1"/>
</dbReference>
<dbReference type="STRING" id="1231336.L248_3012"/>
<dbReference type="EMBL" id="KI271589">
    <property type="protein sequence ID" value="ERL65074.1"/>
    <property type="molecule type" value="Genomic_DNA"/>
</dbReference>
<dbReference type="PANTHER" id="PTHR32248">
    <property type="entry name" value="RNA POLYMERASE SIGMA-54 FACTOR"/>
    <property type="match status" value="1"/>
</dbReference>
<organism evidence="2 3">
    <name type="scientific">Schleiferilactobacillus shenzhenensis LY-73</name>
    <dbReference type="NCBI Taxonomy" id="1231336"/>
    <lineage>
        <taxon>Bacteria</taxon>
        <taxon>Bacillati</taxon>
        <taxon>Bacillota</taxon>
        <taxon>Bacilli</taxon>
        <taxon>Lactobacillales</taxon>
        <taxon>Lactobacillaceae</taxon>
        <taxon>Schleiferilactobacillus</taxon>
    </lineage>
</organism>
<dbReference type="GO" id="GO:0016987">
    <property type="term" value="F:sigma factor activity"/>
    <property type="evidence" value="ECO:0007669"/>
    <property type="project" value="InterPro"/>
</dbReference>